<evidence type="ECO:0000256" key="3">
    <source>
        <dbReference type="ARBA" id="ARBA00022692"/>
    </source>
</evidence>
<keyword evidence="3 8" id="KW-0812">Transmembrane</keyword>
<evidence type="ECO:0000313" key="10">
    <source>
        <dbReference type="EMBL" id="KAJ5214412.1"/>
    </source>
</evidence>
<evidence type="ECO:0000256" key="2">
    <source>
        <dbReference type="ARBA" id="ARBA00022448"/>
    </source>
</evidence>
<feature type="region of interest" description="Disordered" evidence="7">
    <location>
        <begin position="64"/>
        <end position="87"/>
    </location>
</feature>
<proteinExistence type="predicted"/>
<evidence type="ECO:0000259" key="9">
    <source>
        <dbReference type="Pfam" id="PF01794"/>
    </source>
</evidence>
<sequence length="497" mass="56843">MSGHLPPRSVNRRPLHRRVGYCFTQISPKSIPDPRFRLNRHWRLAELTGLRMAGWPRKWPNGRETAAPCHASSKRSSPSNEYGDGSTRVRALTSGFATTARNRPVPEQDGIQDFHWSKVDILAQSRSWCIHSKCRDIPAWKLEKYWKDNAVGTNAVQPNPKETYQQALDKINGAPTAAYKSGALNRTSLVADYSWYAFYNTNSVFARQETVQVKYGILRSKFGAWIIDAPLFETHHDKLSRFGLDAAYTRGQAIFISYLLALNVVLSAVNYENANPNMWFFNDPGRWMIMMVSNRIGLLSFANLPLVFLYAGRNNLLLWLTNWSHSTFILLHQWIATIATLQAILHSVIYLYAYVKDGTHASESKLPYWYWGIIGTLGMTVLFPTSIGPIRRKAYELFLAWHVVISILVVAGCYWHIVFEYQHTRCYELWIIISIAIWAFDRVARWLRMARHGVKTAKVVVVDDEYIHLTVPGVTVSGYAYLYFPTLGVSGKTILSR</sequence>
<evidence type="ECO:0000256" key="1">
    <source>
        <dbReference type="ARBA" id="ARBA00004141"/>
    </source>
</evidence>
<reference evidence="10" key="1">
    <citation type="submission" date="2022-11" db="EMBL/GenBank/DDBJ databases">
        <authorList>
            <person name="Petersen C."/>
        </authorList>
    </citation>
    <scope>NUCLEOTIDE SEQUENCE</scope>
    <source>
        <strain evidence="10">IBT 20477</strain>
    </source>
</reference>
<dbReference type="Pfam" id="PF01794">
    <property type="entry name" value="Ferric_reduct"/>
    <property type="match status" value="1"/>
</dbReference>
<evidence type="ECO:0000256" key="6">
    <source>
        <dbReference type="ARBA" id="ARBA00023136"/>
    </source>
</evidence>
<evidence type="ECO:0000256" key="4">
    <source>
        <dbReference type="ARBA" id="ARBA00022989"/>
    </source>
</evidence>
<dbReference type="PANTHER" id="PTHR32361:SF9">
    <property type="entry name" value="FERRIC REDUCTASE TRANSMEMBRANE COMPONENT 3-RELATED"/>
    <property type="match status" value="1"/>
</dbReference>
<keyword evidence="5" id="KW-0406">Ion transport</keyword>
<evidence type="ECO:0000256" key="5">
    <source>
        <dbReference type="ARBA" id="ARBA00023065"/>
    </source>
</evidence>
<name>A0A9W9T9D6_9EURO</name>
<dbReference type="GO" id="GO:0015677">
    <property type="term" value="P:copper ion import"/>
    <property type="evidence" value="ECO:0007669"/>
    <property type="project" value="TreeGrafter"/>
</dbReference>
<dbReference type="Proteomes" id="UP001150942">
    <property type="component" value="Unassembled WGS sequence"/>
</dbReference>
<accession>A0A9W9T9D6</accession>
<dbReference type="GO" id="GO:0005886">
    <property type="term" value="C:plasma membrane"/>
    <property type="evidence" value="ECO:0007669"/>
    <property type="project" value="TreeGrafter"/>
</dbReference>
<feature type="domain" description="Ferric oxidoreductase" evidence="9">
    <location>
        <begin position="297"/>
        <end position="413"/>
    </location>
</feature>
<keyword evidence="4 8" id="KW-1133">Transmembrane helix</keyword>
<feature type="transmembrane region" description="Helical" evidence="8">
    <location>
        <begin position="331"/>
        <end position="353"/>
    </location>
</feature>
<protein>
    <recommendedName>
        <fullName evidence="9">Ferric oxidoreductase domain-containing protein</fullName>
    </recommendedName>
</protein>
<keyword evidence="2" id="KW-0813">Transport</keyword>
<dbReference type="InterPro" id="IPR013130">
    <property type="entry name" value="Fe3_Rdtase_TM_dom"/>
</dbReference>
<dbReference type="OrthoDB" id="167398at2759"/>
<dbReference type="GO" id="GO:0006826">
    <property type="term" value="P:iron ion transport"/>
    <property type="evidence" value="ECO:0007669"/>
    <property type="project" value="TreeGrafter"/>
</dbReference>
<feature type="transmembrane region" description="Helical" evidence="8">
    <location>
        <begin position="429"/>
        <end position="447"/>
    </location>
</feature>
<dbReference type="GO" id="GO:0006879">
    <property type="term" value="P:intracellular iron ion homeostasis"/>
    <property type="evidence" value="ECO:0007669"/>
    <property type="project" value="TreeGrafter"/>
</dbReference>
<gene>
    <name evidence="10" type="ORF">N7449_001581</name>
</gene>
<feature type="transmembrane region" description="Helical" evidence="8">
    <location>
        <begin position="397"/>
        <end position="417"/>
    </location>
</feature>
<feature type="transmembrane region" description="Helical" evidence="8">
    <location>
        <begin position="368"/>
        <end position="385"/>
    </location>
</feature>
<reference evidence="10" key="2">
    <citation type="journal article" date="2023" name="IMA Fungus">
        <title>Comparative genomic study of the Penicillium genus elucidates a diverse pangenome and 15 lateral gene transfer events.</title>
        <authorList>
            <person name="Petersen C."/>
            <person name="Sorensen T."/>
            <person name="Nielsen M.R."/>
            <person name="Sondergaard T.E."/>
            <person name="Sorensen J.L."/>
            <person name="Fitzpatrick D.A."/>
            <person name="Frisvad J.C."/>
            <person name="Nielsen K.L."/>
        </authorList>
    </citation>
    <scope>NUCLEOTIDE SEQUENCE</scope>
    <source>
        <strain evidence="10">IBT 20477</strain>
    </source>
</reference>
<feature type="transmembrane region" description="Helical" evidence="8">
    <location>
        <begin position="289"/>
        <end position="311"/>
    </location>
</feature>
<organism evidence="10 11">
    <name type="scientific">Penicillium cf. viridicatum</name>
    <dbReference type="NCBI Taxonomy" id="2972119"/>
    <lineage>
        <taxon>Eukaryota</taxon>
        <taxon>Fungi</taxon>
        <taxon>Dikarya</taxon>
        <taxon>Ascomycota</taxon>
        <taxon>Pezizomycotina</taxon>
        <taxon>Eurotiomycetes</taxon>
        <taxon>Eurotiomycetidae</taxon>
        <taxon>Eurotiales</taxon>
        <taxon>Aspergillaceae</taxon>
        <taxon>Penicillium</taxon>
    </lineage>
</organism>
<dbReference type="GO" id="GO:0000293">
    <property type="term" value="F:ferric-chelate reductase activity"/>
    <property type="evidence" value="ECO:0007669"/>
    <property type="project" value="TreeGrafter"/>
</dbReference>
<keyword evidence="11" id="KW-1185">Reference proteome</keyword>
<comment type="caution">
    <text evidence="10">The sequence shown here is derived from an EMBL/GenBank/DDBJ whole genome shotgun (WGS) entry which is preliminary data.</text>
</comment>
<comment type="subcellular location">
    <subcellularLocation>
        <location evidence="1">Membrane</location>
        <topology evidence="1">Multi-pass membrane protein</topology>
    </subcellularLocation>
</comment>
<dbReference type="PANTHER" id="PTHR32361">
    <property type="entry name" value="FERRIC/CUPRIC REDUCTASE TRANSMEMBRANE COMPONENT"/>
    <property type="match status" value="1"/>
</dbReference>
<evidence type="ECO:0000256" key="8">
    <source>
        <dbReference type="SAM" id="Phobius"/>
    </source>
</evidence>
<keyword evidence="6 8" id="KW-0472">Membrane</keyword>
<dbReference type="InterPro" id="IPR051410">
    <property type="entry name" value="Ferric/Cupric_Reductase"/>
</dbReference>
<evidence type="ECO:0000313" key="11">
    <source>
        <dbReference type="Proteomes" id="UP001150942"/>
    </source>
</evidence>
<dbReference type="EMBL" id="JAPQKQ010000001">
    <property type="protein sequence ID" value="KAJ5214412.1"/>
    <property type="molecule type" value="Genomic_DNA"/>
</dbReference>
<dbReference type="AlphaFoldDB" id="A0A9W9T9D6"/>
<evidence type="ECO:0000256" key="7">
    <source>
        <dbReference type="SAM" id="MobiDB-lite"/>
    </source>
</evidence>